<reference evidence="1" key="1">
    <citation type="submission" date="2018-10" db="EMBL/GenBank/DDBJ databases">
        <title>Hidden diversity of soil giant viruses.</title>
        <authorList>
            <person name="Schulz F."/>
            <person name="Alteio L."/>
            <person name="Goudeau D."/>
            <person name="Ryan E.M."/>
            <person name="Malmstrom R.R."/>
            <person name="Blanchard J."/>
            <person name="Woyke T."/>
        </authorList>
    </citation>
    <scope>NUCLEOTIDE SEQUENCE</scope>
    <source>
        <strain evidence="1">HYV1</strain>
    </source>
</reference>
<organism evidence="1">
    <name type="scientific">Hyperionvirus sp</name>
    <dbReference type="NCBI Taxonomy" id="2487770"/>
    <lineage>
        <taxon>Viruses</taxon>
        <taxon>Varidnaviria</taxon>
        <taxon>Bamfordvirae</taxon>
        <taxon>Nucleocytoviricota</taxon>
        <taxon>Megaviricetes</taxon>
        <taxon>Imitervirales</taxon>
        <taxon>Mimiviridae</taxon>
        <taxon>Klosneuvirinae</taxon>
    </lineage>
</organism>
<evidence type="ECO:0000313" key="1">
    <source>
        <dbReference type="EMBL" id="AYV82766.1"/>
    </source>
</evidence>
<sequence length="180" mass="20130">MPNRCRESSKSNNYVSAAEIMDKCTNNNLLCKEVDFYKTNNKCCKSNDPPLIVTKETFSGSKIGTGVVNFQIETTHYIIDVNAALGLPFIDFHFDGPLRKTVNEPEVINIFKVNGARTMLRLFVQQPVTDPETNIPGAQWSTTHAAVPAKDNHGPINFTYDQKNSIFSLKLQDIPLIPLI</sequence>
<proteinExistence type="predicted"/>
<dbReference type="EMBL" id="MK072384">
    <property type="protein sequence ID" value="AYV82766.1"/>
    <property type="molecule type" value="Genomic_DNA"/>
</dbReference>
<gene>
    <name evidence="1" type="ORF">Hyperionvirus2_134</name>
</gene>
<name>A0A3G5A686_9VIRU</name>
<accession>A0A3G5A686</accession>
<protein>
    <submittedName>
        <fullName evidence="1">Uncharacterized protein</fullName>
    </submittedName>
</protein>